<keyword evidence="2" id="KW-1185">Reference proteome</keyword>
<evidence type="ECO:0000313" key="2">
    <source>
        <dbReference type="Proteomes" id="UP000053263"/>
    </source>
</evidence>
<proteinExistence type="predicted"/>
<dbReference type="EMBL" id="KN832579">
    <property type="protein sequence ID" value="KII83254.1"/>
    <property type="molecule type" value="Genomic_DNA"/>
</dbReference>
<organism evidence="1 2">
    <name type="scientific">Plicaturopsis crispa FD-325 SS-3</name>
    <dbReference type="NCBI Taxonomy" id="944288"/>
    <lineage>
        <taxon>Eukaryota</taxon>
        <taxon>Fungi</taxon>
        <taxon>Dikarya</taxon>
        <taxon>Basidiomycota</taxon>
        <taxon>Agaricomycotina</taxon>
        <taxon>Agaricomycetes</taxon>
        <taxon>Agaricomycetidae</taxon>
        <taxon>Amylocorticiales</taxon>
        <taxon>Amylocorticiaceae</taxon>
        <taxon>Plicatura</taxon>
        <taxon>Plicaturopsis crispa</taxon>
    </lineage>
</organism>
<dbReference type="Proteomes" id="UP000053263">
    <property type="component" value="Unassembled WGS sequence"/>
</dbReference>
<dbReference type="AlphaFoldDB" id="A0A0C9T233"/>
<protein>
    <submittedName>
        <fullName evidence="1">Uncharacterized protein</fullName>
    </submittedName>
</protein>
<accession>A0A0C9T233</accession>
<evidence type="ECO:0000313" key="1">
    <source>
        <dbReference type="EMBL" id="KII83254.1"/>
    </source>
</evidence>
<name>A0A0C9T233_PLICR</name>
<dbReference type="HOGENOM" id="CLU_1230356_0_0_1"/>
<gene>
    <name evidence="1" type="ORF">PLICRDRAFT_180523</name>
</gene>
<reference evidence="1 2" key="1">
    <citation type="submission" date="2014-06" db="EMBL/GenBank/DDBJ databases">
        <title>Evolutionary Origins and Diversification of the Mycorrhizal Mutualists.</title>
        <authorList>
            <consortium name="DOE Joint Genome Institute"/>
            <consortium name="Mycorrhizal Genomics Consortium"/>
            <person name="Kohler A."/>
            <person name="Kuo A."/>
            <person name="Nagy L.G."/>
            <person name="Floudas D."/>
            <person name="Copeland A."/>
            <person name="Barry K.W."/>
            <person name="Cichocki N."/>
            <person name="Veneault-Fourrey C."/>
            <person name="LaButti K."/>
            <person name="Lindquist E.A."/>
            <person name="Lipzen A."/>
            <person name="Lundell T."/>
            <person name="Morin E."/>
            <person name="Murat C."/>
            <person name="Riley R."/>
            <person name="Ohm R."/>
            <person name="Sun H."/>
            <person name="Tunlid A."/>
            <person name="Henrissat B."/>
            <person name="Grigoriev I.V."/>
            <person name="Hibbett D.S."/>
            <person name="Martin F."/>
        </authorList>
    </citation>
    <scope>NUCLEOTIDE SEQUENCE [LARGE SCALE GENOMIC DNA]</scope>
    <source>
        <strain evidence="1 2">FD-325 SS-3</strain>
    </source>
</reference>
<sequence>MSRRRRLTAEQRATARKKTYSDNYYKYRAEKLAKQRVRSRKNREEKKTRDQLLKEDLTALQLYDSEATTSLFLGDIPHACTEQAKPLCLLCTPDLRLSPFTPASVTESSINDEVSDAPLDDSPLGQLKYFVGDLRIWADSWGTPTDIASSLDSEHHLADSRGTLDTWLQRQRGEAAKGRRMLSEVHEACCRAGAFGGEMAELVSGTLSLAHRVIALLEVHVGYNI</sequence>